<comment type="caution">
    <text evidence="1">The sequence shown here is derived from an EMBL/GenBank/DDBJ whole genome shotgun (WGS) entry which is preliminary data.</text>
</comment>
<accession>A0A1V9EE73</accession>
<keyword evidence="2" id="KW-1185">Reference proteome</keyword>
<dbReference type="EMBL" id="LVXG01000034">
    <property type="protein sequence ID" value="OQP44429.1"/>
    <property type="molecule type" value="Genomic_DNA"/>
</dbReference>
<protein>
    <submittedName>
        <fullName evidence="1">Uncharacterized protein</fullName>
    </submittedName>
</protein>
<proteinExistence type="predicted"/>
<dbReference type="Proteomes" id="UP000192610">
    <property type="component" value="Unassembled WGS sequence"/>
</dbReference>
<dbReference type="AlphaFoldDB" id="A0A1V9EE73"/>
<sequence>MNSWGLRSTNAEERISIFDELFKKAPKLVPVMGHRYQVADMSLEKRPVLSILGTDVVYYGSDFRYYLLNEIKDHLNIYHKVYDEEDDTWYWNFNDGFEDTFEYYDRTKLPELPFWKSFVLFDWTNHANNVNL</sequence>
<evidence type="ECO:0000313" key="2">
    <source>
        <dbReference type="Proteomes" id="UP000192610"/>
    </source>
</evidence>
<name>A0A1V9EE73_9BACT</name>
<organism evidence="1 2">
    <name type="scientific">Niastella yeongjuensis</name>
    <dbReference type="NCBI Taxonomy" id="354355"/>
    <lineage>
        <taxon>Bacteria</taxon>
        <taxon>Pseudomonadati</taxon>
        <taxon>Bacteroidota</taxon>
        <taxon>Chitinophagia</taxon>
        <taxon>Chitinophagales</taxon>
        <taxon>Chitinophagaceae</taxon>
        <taxon>Niastella</taxon>
    </lineage>
</organism>
<dbReference type="STRING" id="354355.SAMN05660816_03827"/>
<reference evidence="2" key="1">
    <citation type="submission" date="2016-04" db="EMBL/GenBank/DDBJ databases">
        <authorList>
            <person name="Chen L."/>
            <person name="Zhuang W."/>
            <person name="Wang G."/>
        </authorList>
    </citation>
    <scope>NUCLEOTIDE SEQUENCE [LARGE SCALE GENOMIC DNA]</scope>
    <source>
        <strain evidence="2">17621</strain>
    </source>
</reference>
<evidence type="ECO:0000313" key="1">
    <source>
        <dbReference type="EMBL" id="OQP44429.1"/>
    </source>
</evidence>
<gene>
    <name evidence="1" type="ORF">A4H97_08595</name>
</gene>